<dbReference type="RefSeq" id="WP_369187454.1">
    <property type="nucleotide sequence ID" value="NZ_CP163431.1"/>
</dbReference>
<feature type="compositionally biased region" description="Basic and acidic residues" evidence="1">
    <location>
        <begin position="56"/>
        <end position="69"/>
    </location>
</feature>
<dbReference type="AlphaFoldDB" id="A0AB39M456"/>
<keyword evidence="2" id="KW-0472">Membrane</keyword>
<accession>A0AB39M456</accession>
<evidence type="ECO:0000313" key="3">
    <source>
        <dbReference type="EMBL" id="XDQ00854.1"/>
    </source>
</evidence>
<gene>
    <name evidence="3" type="ORF">AB5J58_11955</name>
</gene>
<protein>
    <recommendedName>
        <fullName evidence="4">Secreted protein</fullName>
    </recommendedName>
</protein>
<keyword evidence="2" id="KW-0812">Transmembrane</keyword>
<feature type="region of interest" description="Disordered" evidence="1">
    <location>
        <begin position="56"/>
        <end position="84"/>
    </location>
</feature>
<keyword evidence="2" id="KW-1133">Transmembrane helix</keyword>
<feature type="transmembrane region" description="Helical" evidence="2">
    <location>
        <begin position="6"/>
        <end position="25"/>
    </location>
</feature>
<reference evidence="3" key="1">
    <citation type="submission" date="2024-07" db="EMBL/GenBank/DDBJ databases">
        <authorList>
            <person name="Yu S.T."/>
        </authorList>
    </citation>
    <scope>NUCLEOTIDE SEQUENCE</scope>
    <source>
        <strain evidence="3">R08</strain>
    </source>
</reference>
<evidence type="ECO:0000256" key="2">
    <source>
        <dbReference type="SAM" id="Phobius"/>
    </source>
</evidence>
<dbReference type="EMBL" id="CP163431">
    <property type="protein sequence ID" value="XDQ00854.1"/>
    <property type="molecule type" value="Genomic_DNA"/>
</dbReference>
<evidence type="ECO:0000256" key="1">
    <source>
        <dbReference type="SAM" id="MobiDB-lite"/>
    </source>
</evidence>
<proteinExistence type="predicted"/>
<evidence type="ECO:0008006" key="4">
    <source>
        <dbReference type="Google" id="ProtNLM"/>
    </source>
</evidence>
<name>A0AB39M456_9ACTN</name>
<sequence length="84" mass="9387">MHALLPYLVMLGLLAAVLGFFTWLARRIRRRGTAGGAMSGALASYEEAFRATSHASHYEIRAQSERKAPTDSPDGWRRRRRGKG</sequence>
<organism evidence="3">
    <name type="scientific">Streptomyces sp. R08</name>
    <dbReference type="NCBI Taxonomy" id="3238624"/>
    <lineage>
        <taxon>Bacteria</taxon>
        <taxon>Bacillati</taxon>
        <taxon>Actinomycetota</taxon>
        <taxon>Actinomycetes</taxon>
        <taxon>Kitasatosporales</taxon>
        <taxon>Streptomycetaceae</taxon>
        <taxon>Streptomyces</taxon>
    </lineage>
</organism>